<keyword evidence="2" id="KW-1015">Disulfide bond</keyword>
<evidence type="ECO:0000259" key="4">
    <source>
        <dbReference type="PROSITE" id="PS50835"/>
    </source>
</evidence>
<evidence type="ECO:0000256" key="3">
    <source>
        <dbReference type="SAM" id="MobiDB-lite"/>
    </source>
</evidence>
<dbReference type="InterPro" id="IPR036179">
    <property type="entry name" value="Ig-like_dom_sf"/>
</dbReference>
<feature type="region of interest" description="Disordered" evidence="3">
    <location>
        <begin position="1"/>
        <end position="57"/>
    </location>
</feature>
<dbReference type="GO" id="GO:0005886">
    <property type="term" value="C:plasma membrane"/>
    <property type="evidence" value="ECO:0007669"/>
    <property type="project" value="TreeGrafter"/>
</dbReference>
<gene>
    <name evidence="5" type="primary">HMCN2</name>
    <name evidence="5" type="ORF">AWC38_SpisGene24776</name>
</gene>
<dbReference type="SMART" id="SM00409">
    <property type="entry name" value="IG"/>
    <property type="match status" value="3"/>
</dbReference>
<dbReference type="InterPro" id="IPR013783">
    <property type="entry name" value="Ig-like_fold"/>
</dbReference>
<proteinExistence type="predicted"/>
<reference evidence="6" key="1">
    <citation type="journal article" date="2017" name="bioRxiv">
        <title>Comparative analysis of the genomes of Stylophora pistillata and Acropora digitifera provides evidence for extensive differences between species of corals.</title>
        <authorList>
            <person name="Voolstra C.R."/>
            <person name="Li Y."/>
            <person name="Liew Y.J."/>
            <person name="Baumgarten S."/>
            <person name="Zoccola D."/>
            <person name="Flot J.-F."/>
            <person name="Tambutte S."/>
            <person name="Allemand D."/>
            <person name="Aranda M."/>
        </authorList>
    </citation>
    <scope>NUCLEOTIDE SEQUENCE [LARGE SCALE GENOMIC DNA]</scope>
</reference>
<dbReference type="EMBL" id="LSMT01002421">
    <property type="protein sequence ID" value="PFX11476.1"/>
    <property type="molecule type" value="Genomic_DNA"/>
</dbReference>
<dbReference type="InterPro" id="IPR003598">
    <property type="entry name" value="Ig_sub2"/>
</dbReference>
<dbReference type="SMART" id="SM00408">
    <property type="entry name" value="IGc2"/>
    <property type="match status" value="3"/>
</dbReference>
<accession>A0A2B4R2U5</accession>
<dbReference type="InterPro" id="IPR013098">
    <property type="entry name" value="Ig_I-set"/>
</dbReference>
<evidence type="ECO:0000256" key="1">
    <source>
        <dbReference type="ARBA" id="ARBA00022729"/>
    </source>
</evidence>
<dbReference type="Pfam" id="PF13927">
    <property type="entry name" value="Ig_3"/>
    <property type="match status" value="1"/>
</dbReference>
<dbReference type="PANTHER" id="PTHR45080:SF8">
    <property type="entry name" value="IG-LIKE DOMAIN-CONTAINING PROTEIN"/>
    <property type="match status" value="1"/>
</dbReference>
<evidence type="ECO:0000313" key="5">
    <source>
        <dbReference type="EMBL" id="PFX11476.1"/>
    </source>
</evidence>
<comment type="caution">
    <text evidence="5">The sequence shown here is derived from an EMBL/GenBank/DDBJ whole genome shotgun (WGS) entry which is preliminary data.</text>
</comment>
<dbReference type="OrthoDB" id="5987896at2759"/>
<feature type="non-terminal residue" evidence="5">
    <location>
        <position position="389"/>
    </location>
</feature>
<feature type="domain" description="Ig-like" evidence="4">
    <location>
        <begin position="58"/>
        <end position="133"/>
    </location>
</feature>
<dbReference type="PROSITE" id="PS50835">
    <property type="entry name" value="IG_LIKE"/>
    <property type="match status" value="3"/>
</dbReference>
<dbReference type="PANTHER" id="PTHR45080">
    <property type="entry name" value="CONTACTIN 5"/>
    <property type="match status" value="1"/>
</dbReference>
<keyword evidence="1" id="KW-0732">Signal</keyword>
<dbReference type="AlphaFoldDB" id="A0A2B4R2U5"/>
<evidence type="ECO:0000313" key="6">
    <source>
        <dbReference type="Proteomes" id="UP000225706"/>
    </source>
</evidence>
<feature type="domain" description="Ig-like" evidence="4">
    <location>
        <begin position="188"/>
        <end position="288"/>
    </location>
</feature>
<dbReference type="InterPro" id="IPR050958">
    <property type="entry name" value="Cell_Adh-Cytoskel_Orgn"/>
</dbReference>
<dbReference type="Proteomes" id="UP000225706">
    <property type="component" value="Unassembled WGS sequence"/>
</dbReference>
<evidence type="ECO:0000256" key="2">
    <source>
        <dbReference type="ARBA" id="ARBA00023157"/>
    </source>
</evidence>
<keyword evidence="6" id="KW-1185">Reference proteome</keyword>
<name>A0A2B4R2U5_STYPI</name>
<feature type="compositionally biased region" description="Acidic residues" evidence="3">
    <location>
        <begin position="38"/>
        <end position="49"/>
    </location>
</feature>
<organism evidence="5 6">
    <name type="scientific">Stylophora pistillata</name>
    <name type="common">Smooth cauliflower coral</name>
    <dbReference type="NCBI Taxonomy" id="50429"/>
    <lineage>
        <taxon>Eukaryota</taxon>
        <taxon>Metazoa</taxon>
        <taxon>Cnidaria</taxon>
        <taxon>Anthozoa</taxon>
        <taxon>Hexacorallia</taxon>
        <taxon>Scleractinia</taxon>
        <taxon>Astrocoeniina</taxon>
        <taxon>Pocilloporidae</taxon>
        <taxon>Stylophora</taxon>
    </lineage>
</organism>
<feature type="domain" description="Ig-like" evidence="4">
    <location>
        <begin position="293"/>
        <end position="387"/>
    </location>
</feature>
<dbReference type="STRING" id="50429.A0A2B4R2U5"/>
<protein>
    <submittedName>
        <fullName evidence="5">Hemicentin-2</fullName>
    </submittedName>
</protein>
<dbReference type="InterPro" id="IPR007110">
    <property type="entry name" value="Ig-like_dom"/>
</dbReference>
<dbReference type="Pfam" id="PF07679">
    <property type="entry name" value="I-set"/>
    <property type="match status" value="1"/>
</dbReference>
<dbReference type="SUPFAM" id="SSF48726">
    <property type="entry name" value="Immunoglobulin"/>
    <property type="match status" value="3"/>
</dbReference>
<dbReference type="Gene3D" id="2.60.40.10">
    <property type="entry name" value="Immunoglobulins"/>
    <property type="match status" value="3"/>
</dbReference>
<dbReference type="GO" id="GO:0007156">
    <property type="term" value="P:homophilic cell adhesion via plasma membrane adhesion molecules"/>
    <property type="evidence" value="ECO:0007669"/>
    <property type="project" value="TreeGrafter"/>
</dbReference>
<dbReference type="InterPro" id="IPR003599">
    <property type="entry name" value="Ig_sub"/>
</dbReference>
<sequence>MAENDEREPDVPAVFYDSGDEGSFDGFEHRRSNNDSGSDVDLEGLEDESGGPAPGVRPSIILKTTTAQTLNEGASLKLFCVASGNPKPSYTWYKDNVKIQEDPNNSNYTITSANRNDAGTYRCEAIVSAPTLGQYSAPYTVQVTVRCGRYTISNVQLSEEDNTYSCEPQNVLGNGPEQPLKITVIVPPTFQSQLANRQATTENDTVNYACTVQAKPAAKVVWKLNGKNLTNPTHPYNITTDFVPVPNSKLLRTLSYLTIDKVTWQQNGTFSCVAYNNAGQRSQTTVLEVRSRPTIVTSTPTSTQIPGDANEQVDLTCIVSRKPPPTLSWKRQLNGQDLNSLNDNKVKSITKERDTSVLRVIVTAIGEHFYCVAVNLLGSNSQQYTIRKR</sequence>